<protein>
    <submittedName>
        <fullName evidence="2">5,10-methylene tetrahydromethanopterin reductase</fullName>
    </submittedName>
</protein>
<reference evidence="3" key="1">
    <citation type="submission" date="2017-09" db="EMBL/GenBank/DDBJ databases">
        <title>Depth-based differentiation of microbial function through sediment-hosted aquifers and enrichment of novel symbionts in the deep terrestrial subsurface.</title>
        <authorList>
            <person name="Probst A.J."/>
            <person name="Ladd B."/>
            <person name="Jarett J.K."/>
            <person name="Geller-Mcgrath D.E."/>
            <person name="Sieber C.M.K."/>
            <person name="Emerson J.B."/>
            <person name="Anantharaman K."/>
            <person name="Thomas B.C."/>
            <person name="Malmstrom R."/>
            <person name="Stieglmeier M."/>
            <person name="Klingl A."/>
            <person name="Woyke T."/>
            <person name="Ryan C.M."/>
            <person name="Banfield J.F."/>
        </authorList>
    </citation>
    <scope>NUCLEOTIDE SEQUENCE [LARGE SCALE GENOMIC DNA]</scope>
</reference>
<dbReference type="EMBL" id="PFMR01000106">
    <property type="protein sequence ID" value="PIZ17556.1"/>
    <property type="molecule type" value="Genomic_DNA"/>
</dbReference>
<evidence type="ECO:0000313" key="3">
    <source>
        <dbReference type="Proteomes" id="UP000229307"/>
    </source>
</evidence>
<sequence>MFILETKPKEELEKLLKPGVCVIKCIGCREISLPEEKIEELLKNLELDAKDVLAVDYLCNADFTKSRLLKYKSEIDKCNSILVFSCGVGLQVLAGMLEEKSAVQGLNTIYISGRGLAPSDYDCDQCGECLLNLTGGICPVTQCSKGLLNGPCGGAKNGKCEISKDLDCAWEKIYKKLEASGRLDSYFRKMKVRDYSKALAKPKQPV</sequence>
<accession>A0A2M7SDE8</accession>
<evidence type="ECO:0000259" key="1">
    <source>
        <dbReference type="Pfam" id="PF12225"/>
    </source>
</evidence>
<dbReference type="PANTHER" id="PTHR38755:SF1">
    <property type="entry name" value="METHYLENE-TETRAHYDROFOLATE REDUCTASE C-TERMINAL DOMAIN-CONTAINING PROTEIN"/>
    <property type="match status" value="1"/>
</dbReference>
<dbReference type="InterPro" id="IPR022026">
    <property type="entry name" value="DUF5981"/>
</dbReference>
<dbReference type="AlphaFoldDB" id="A0A2M7SDE8"/>
<comment type="caution">
    <text evidence="2">The sequence shown here is derived from an EMBL/GenBank/DDBJ whole genome shotgun (WGS) entry which is preliminary data.</text>
</comment>
<dbReference type="Proteomes" id="UP000229307">
    <property type="component" value="Unassembled WGS sequence"/>
</dbReference>
<proteinExistence type="predicted"/>
<dbReference type="PANTHER" id="PTHR38755">
    <property type="entry name" value="5,10-METHYLENETETRAHYDROFOLATE REDUCTASE"/>
    <property type="match status" value="1"/>
</dbReference>
<gene>
    <name evidence="2" type="ORF">COY52_04070</name>
</gene>
<feature type="domain" description="Methylene-tetrahydrofolate reductase C-terminal-like" evidence="1">
    <location>
        <begin position="118"/>
        <end position="195"/>
    </location>
</feature>
<evidence type="ECO:0000313" key="2">
    <source>
        <dbReference type="EMBL" id="PIZ17556.1"/>
    </source>
</evidence>
<name>A0A2M7SDE8_9BACT</name>
<organism evidence="2 3">
    <name type="scientific">Candidatus Desantisbacteria bacterium CG_4_10_14_0_8_um_filter_48_22</name>
    <dbReference type="NCBI Taxonomy" id="1974543"/>
    <lineage>
        <taxon>Bacteria</taxon>
        <taxon>Candidatus Desantisiibacteriota</taxon>
    </lineage>
</organism>
<dbReference type="Pfam" id="PF12225">
    <property type="entry name" value="DUF5981"/>
    <property type="match status" value="1"/>
</dbReference>